<keyword evidence="1" id="KW-1133">Transmembrane helix</keyword>
<name>A0A2T1DNG9_9CYAN</name>
<keyword evidence="2" id="KW-0732">Signal</keyword>
<evidence type="ECO:0000256" key="2">
    <source>
        <dbReference type="SAM" id="SignalP"/>
    </source>
</evidence>
<evidence type="ECO:0000313" key="4">
    <source>
        <dbReference type="Proteomes" id="UP000238634"/>
    </source>
</evidence>
<feature type="transmembrane region" description="Helical" evidence="1">
    <location>
        <begin position="165"/>
        <end position="186"/>
    </location>
</feature>
<sequence>MKSKTMFFGAAATAIALSAATVSASPAQALSITPGSVLSISGNVQANPNNTAPTQFEFSSVAGNLLKTTIGASSNGSFAGLGGTEPSIQNLTLSALGGNLFSSAPVTNFITNIGGGISFDLTKFIYNNSTSSATFEGFFRSGADSIAAKGGLFTSQLTNFNPATYSASIVAIPTPALLPGLIGLGMGMLRKRKKEMAAANAEA</sequence>
<dbReference type="Proteomes" id="UP000238634">
    <property type="component" value="Unassembled WGS sequence"/>
</dbReference>
<accession>A0A2T1DNG9</accession>
<dbReference type="AlphaFoldDB" id="A0A2T1DNG9"/>
<organism evidence="3 4">
    <name type="scientific">Phormidesmis priestleyi ULC007</name>
    <dbReference type="NCBI Taxonomy" id="1920490"/>
    <lineage>
        <taxon>Bacteria</taxon>
        <taxon>Bacillati</taxon>
        <taxon>Cyanobacteriota</taxon>
        <taxon>Cyanophyceae</taxon>
        <taxon>Leptolyngbyales</taxon>
        <taxon>Leptolyngbyaceae</taxon>
        <taxon>Phormidesmis</taxon>
    </lineage>
</organism>
<reference evidence="3 4" key="2">
    <citation type="submission" date="2018-03" db="EMBL/GenBank/DDBJ databases">
        <title>The ancient ancestry and fast evolution of plastids.</title>
        <authorList>
            <person name="Moore K.R."/>
            <person name="Magnabosco C."/>
            <person name="Momper L."/>
            <person name="Gold D.A."/>
            <person name="Bosak T."/>
            <person name="Fournier G.P."/>
        </authorList>
    </citation>
    <scope>NUCLEOTIDE SEQUENCE [LARGE SCALE GENOMIC DNA]</scope>
    <source>
        <strain evidence="3 4">ULC007</strain>
    </source>
</reference>
<feature type="chain" id="PRO_5015554462" description="PTPA-CTERM sorting domain-containing protein" evidence="2">
    <location>
        <begin position="30"/>
        <end position="203"/>
    </location>
</feature>
<evidence type="ECO:0008006" key="5">
    <source>
        <dbReference type="Google" id="ProtNLM"/>
    </source>
</evidence>
<dbReference type="EMBL" id="PVWG01000001">
    <property type="protein sequence ID" value="PSB22011.1"/>
    <property type="molecule type" value="Genomic_DNA"/>
</dbReference>
<proteinExistence type="predicted"/>
<dbReference type="RefSeq" id="WP_106253881.1">
    <property type="nucleotide sequence ID" value="NZ_MPPI01000001.1"/>
</dbReference>
<dbReference type="OrthoDB" id="9950158at2"/>
<dbReference type="NCBIfam" id="NF033465">
    <property type="entry name" value="PTPA-CTERM"/>
    <property type="match status" value="1"/>
</dbReference>
<comment type="caution">
    <text evidence="3">The sequence shown here is derived from an EMBL/GenBank/DDBJ whole genome shotgun (WGS) entry which is preliminary data.</text>
</comment>
<keyword evidence="1" id="KW-0472">Membrane</keyword>
<reference evidence="3 4" key="1">
    <citation type="submission" date="2018-02" db="EMBL/GenBank/DDBJ databases">
        <authorList>
            <person name="Cohen D.B."/>
            <person name="Kent A.D."/>
        </authorList>
    </citation>
    <scope>NUCLEOTIDE SEQUENCE [LARGE SCALE GENOMIC DNA]</scope>
    <source>
        <strain evidence="3 4">ULC007</strain>
    </source>
</reference>
<feature type="signal peptide" evidence="2">
    <location>
        <begin position="1"/>
        <end position="29"/>
    </location>
</feature>
<gene>
    <name evidence="3" type="ORF">C7B65_00935</name>
</gene>
<keyword evidence="4" id="KW-1185">Reference proteome</keyword>
<keyword evidence="1" id="KW-0812">Transmembrane</keyword>
<protein>
    <recommendedName>
        <fullName evidence="5">PTPA-CTERM sorting domain-containing protein</fullName>
    </recommendedName>
</protein>
<evidence type="ECO:0000256" key="1">
    <source>
        <dbReference type="SAM" id="Phobius"/>
    </source>
</evidence>
<evidence type="ECO:0000313" key="3">
    <source>
        <dbReference type="EMBL" id="PSB22011.1"/>
    </source>
</evidence>